<accession>A0AAE3Y0Q2</accession>
<dbReference type="Pfam" id="PF03466">
    <property type="entry name" value="LysR_substrate"/>
    <property type="match status" value="1"/>
</dbReference>
<dbReference type="Gene3D" id="1.10.10.10">
    <property type="entry name" value="Winged helix-like DNA-binding domain superfamily/Winged helix DNA-binding domain"/>
    <property type="match status" value="1"/>
</dbReference>
<dbReference type="GO" id="GO:0009089">
    <property type="term" value="P:lysine biosynthetic process via diaminopimelate"/>
    <property type="evidence" value="ECO:0007669"/>
    <property type="project" value="TreeGrafter"/>
</dbReference>
<evidence type="ECO:0000313" key="7">
    <source>
        <dbReference type="Proteomes" id="UP001184828"/>
    </source>
</evidence>
<comment type="similarity">
    <text evidence="1">Belongs to the LysR transcriptional regulatory family.</text>
</comment>
<evidence type="ECO:0000256" key="3">
    <source>
        <dbReference type="ARBA" id="ARBA00023125"/>
    </source>
</evidence>
<dbReference type="EMBL" id="JAVDQZ010000005">
    <property type="protein sequence ID" value="MDR6427542.1"/>
    <property type="molecule type" value="Genomic_DNA"/>
</dbReference>
<dbReference type="PANTHER" id="PTHR30427">
    <property type="entry name" value="TRANSCRIPTIONAL ACTIVATOR PROTEIN LYSR"/>
    <property type="match status" value="1"/>
</dbReference>
<dbReference type="CDD" id="cd08415">
    <property type="entry name" value="PBP2_LysR_opines_like"/>
    <property type="match status" value="1"/>
</dbReference>
<dbReference type="PRINTS" id="PR00039">
    <property type="entry name" value="HTHLYSR"/>
</dbReference>
<dbReference type="AlphaFoldDB" id="A0AAE3Y0Q2"/>
<dbReference type="InterPro" id="IPR000847">
    <property type="entry name" value="LysR_HTH_N"/>
</dbReference>
<sequence>MSSRRMTLKHIEAFRVVVQTGSMTEASRRLHTSQPQVSRLVSQLEAIIGFALFERSGTRLAPSLEGKRFFQEVEKAFAGLQGLESAASNIRTFGGDRLAVAAMARIAGGVLSQAVVRFKRDHPETLVTIHSGAATTVDTWVSSGLCDLGLAILYGDDPPGMRVETLLGMDCVALLPREHHLARARQVRATDLDGEAFISFPLGSGPRERIDQVLAAAGVKTRTVLESDLGASVCSLVAAGLGVSVINPLAALDEQRNLDFEVRTFKPAITVRLAFLLAPDAPHSRLVSAFKDVVRGVIESELDHIRPYCH</sequence>
<reference evidence="6" key="1">
    <citation type="submission" date="2023-07" db="EMBL/GenBank/DDBJ databases">
        <title>Sorghum-associated microbial communities from plants grown in Nebraska, USA.</title>
        <authorList>
            <person name="Schachtman D."/>
        </authorList>
    </citation>
    <scope>NUCLEOTIDE SEQUENCE</scope>
    <source>
        <strain evidence="6">DS2114</strain>
    </source>
</reference>
<name>A0AAE3Y0Q2_VARPD</name>
<dbReference type="InterPro" id="IPR036388">
    <property type="entry name" value="WH-like_DNA-bd_sf"/>
</dbReference>
<evidence type="ECO:0000256" key="1">
    <source>
        <dbReference type="ARBA" id="ARBA00009437"/>
    </source>
</evidence>
<dbReference type="InterPro" id="IPR036390">
    <property type="entry name" value="WH_DNA-bd_sf"/>
</dbReference>
<dbReference type="GO" id="GO:0010628">
    <property type="term" value="P:positive regulation of gene expression"/>
    <property type="evidence" value="ECO:0007669"/>
    <property type="project" value="TreeGrafter"/>
</dbReference>
<evidence type="ECO:0000256" key="2">
    <source>
        <dbReference type="ARBA" id="ARBA00023015"/>
    </source>
</evidence>
<dbReference type="InterPro" id="IPR005119">
    <property type="entry name" value="LysR_subst-bd"/>
</dbReference>
<dbReference type="InterPro" id="IPR037424">
    <property type="entry name" value="NocR_PBP2"/>
</dbReference>
<dbReference type="Proteomes" id="UP001184828">
    <property type="component" value="Unassembled WGS sequence"/>
</dbReference>
<dbReference type="SUPFAM" id="SSF46785">
    <property type="entry name" value="Winged helix' DNA-binding domain"/>
    <property type="match status" value="1"/>
</dbReference>
<protein>
    <submittedName>
        <fullName evidence="6">DNA-binding transcriptional LysR family regulator</fullName>
    </submittedName>
</protein>
<organism evidence="6 7">
    <name type="scientific">Variovorax paradoxus</name>
    <dbReference type="NCBI Taxonomy" id="34073"/>
    <lineage>
        <taxon>Bacteria</taxon>
        <taxon>Pseudomonadati</taxon>
        <taxon>Pseudomonadota</taxon>
        <taxon>Betaproteobacteria</taxon>
        <taxon>Burkholderiales</taxon>
        <taxon>Comamonadaceae</taxon>
        <taxon>Variovorax</taxon>
    </lineage>
</organism>
<keyword evidence="4" id="KW-0804">Transcription</keyword>
<dbReference type="GO" id="GO:0003700">
    <property type="term" value="F:DNA-binding transcription factor activity"/>
    <property type="evidence" value="ECO:0007669"/>
    <property type="project" value="InterPro"/>
</dbReference>
<evidence type="ECO:0000313" key="6">
    <source>
        <dbReference type="EMBL" id="MDR6427542.1"/>
    </source>
</evidence>
<keyword evidence="2" id="KW-0805">Transcription regulation</keyword>
<dbReference type="PANTHER" id="PTHR30427:SF1">
    <property type="entry name" value="TRANSCRIPTIONAL ACTIVATOR PROTEIN LYSR"/>
    <property type="match status" value="1"/>
</dbReference>
<dbReference type="SUPFAM" id="SSF53850">
    <property type="entry name" value="Periplasmic binding protein-like II"/>
    <property type="match status" value="1"/>
</dbReference>
<dbReference type="PROSITE" id="PS50931">
    <property type="entry name" value="HTH_LYSR"/>
    <property type="match status" value="1"/>
</dbReference>
<evidence type="ECO:0000256" key="4">
    <source>
        <dbReference type="ARBA" id="ARBA00023163"/>
    </source>
</evidence>
<gene>
    <name evidence="6" type="ORF">J2738_003697</name>
</gene>
<dbReference type="Pfam" id="PF00126">
    <property type="entry name" value="HTH_1"/>
    <property type="match status" value="1"/>
</dbReference>
<keyword evidence="3 6" id="KW-0238">DNA-binding</keyword>
<feature type="domain" description="HTH lysR-type" evidence="5">
    <location>
        <begin position="6"/>
        <end position="63"/>
    </location>
</feature>
<dbReference type="Gene3D" id="3.40.190.290">
    <property type="match status" value="1"/>
</dbReference>
<dbReference type="GO" id="GO:0043565">
    <property type="term" value="F:sequence-specific DNA binding"/>
    <property type="evidence" value="ECO:0007669"/>
    <property type="project" value="TreeGrafter"/>
</dbReference>
<comment type="caution">
    <text evidence="6">The sequence shown here is derived from an EMBL/GenBank/DDBJ whole genome shotgun (WGS) entry which is preliminary data.</text>
</comment>
<evidence type="ECO:0000259" key="5">
    <source>
        <dbReference type="PROSITE" id="PS50931"/>
    </source>
</evidence>
<proteinExistence type="inferred from homology"/>